<evidence type="ECO:0000313" key="3">
    <source>
        <dbReference type="Proteomes" id="UP001642409"/>
    </source>
</evidence>
<feature type="transmembrane region" description="Helical" evidence="1">
    <location>
        <begin position="140"/>
        <end position="158"/>
    </location>
</feature>
<keyword evidence="1" id="KW-0472">Membrane</keyword>
<reference evidence="2 3" key="1">
    <citation type="submission" date="2024-07" db="EMBL/GenBank/DDBJ databases">
        <authorList>
            <person name="Akdeniz Z."/>
        </authorList>
    </citation>
    <scope>NUCLEOTIDE SEQUENCE [LARGE SCALE GENOMIC DNA]</scope>
</reference>
<keyword evidence="1" id="KW-1133">Transmembrane helix</keyword>
<feature type="transmembrane region" description="Helical" evidence="1">
    <location>
        <begin position="287"/>
        <end position="306"/>
    </location>
</feature>
<dbReference type="Proteomes" id="UP001642409">
    <property type="component" value="Unassembled WGS sequence"/>
</dbReference>
<comment type="caution">
    <text evidence="2">The sequence shown here is derived from an EMBL/GenBank/DDBJ whole genome shotgun (WGS) entry which is preliminary data.</text>
</comment>
<keyword evidence="1" id="KW-0812">Transmembrane</keyword>
<feature type="transmembrane region" description="Helical" evidence="1">
    <location>
        <begin position="164"/>
        <end position="184"/>
    </location>
</feature>
<protein>
    <recommendedName>
        <fullName evidence="4">SecY-type transporter protein</fullName>
    </recommendedName>
</protein>
<gene>
    <name evidence="2" type="ORF">HINF_LOCUS97</name>
</gene>
<evidence type="ECO:0000313" key="2">
    <source>
        <dbReference type="EMBL" id="CAL5970157.1"/>
    </source>
</evidence>
<name>A0ABP1GDE3_9EUKA</name>
<keyword evidence="3" id="KW-1185">Reference proteome</keyword>
<sequence length="426" mass="49643">MSSYQYFKNTTIRGAIIWLQLSHAIQNVVEIIMMPPQQTEEYLLKSTVGHMIFKQGRFFANDFICCVQALLFHQIIAERYSYSMDFWYSICLRLVSHGIPMIIMSLISYSIGYITPKLLFQQVTFISQWFNNLQSCYETLCMNTQMCLISYATYYLSIKLNINTLKTFICFGLLSLILRIIIVVSQFSENKLYIYSLRYITDANTISQLYNYCFGFALGEYINQYKEQPKMLFNQPIQTKQTLKLTKELNYIIQWIAMLLLLCLLYLDSLIQLKAEALQQNSMQLLVSRIFVKPLFSIIIWVVVVIQEIQHANKRDTTSINKSNKRGQIVIPGYTQPHFSILSSQPLCGLIMLSVGQTVIGPYHPRIFIMLAIGVLVFQHFLGEICMNLFSWFMQDIYGSVSNYFDNKKRQRISRLIKESIYSGTE</sequence>
<accession>A0ABP1GDE3</accession>
<dbReference type="EMBL" id="CAXDID020000001">
    <property type="protein sequence ID" value="CAL5970157.1"/>
    <property type="molecule type" value="Genomic_DNA"/>
</dbReference>
<feature type="transmembrane region" description="Helical" evidence="1">
    <location>
        <begin position="97"/>
        <end position="120"/>
    </location>
</feature>
<organism evidence="2 3">
    <name type="scientific">Hexamita inflata</name>
    <dbReference type="NCBI Taxonomy" id="28002"/>
    <lineage>
        <taxon>Eukaryota</taxon>
        <taxon>Metamonada</taxon>
        <taxon>Diplomonadida</taxon>
        <taxon>Hexamitidae</taxon>
        <taxon>Hexamitinae</taxon>
        <taxon>Hexamita</taxon>
    </lineage>
</organism>
<evidence type="ECO:0008006" key="4">
    <source>
        <dbReference type="Google" id="ProtNLM"/>
    </source>
</evidence>
<proteinExistence type="predicted"/>
<feature type="transmembrane region" description="Helical" evidence="1">
    <location>
        <begin position="249"/>
        <end position="267"/>
    </location>
</feature>
<evidence type="ECO:0000256" key="1">
    <source>
        <dbReference type="SAM" id="Phobius"/>
    </source>
</evidence>
<feature type="transmembrane region" description="Helical" evidence="1">
    <location>
        <begin position="367"/>
        <end position="394"/>
    </location>
</feature>